<accession>A0A512NAQ9</accession>
<gene>
    <name evidence="2" type="ORF">RSO01_31870</name>
</gene>
<organism evidence="2 3">
    <name type="scientific">Reyranella soli</name>
    <dbReference type="NCBI Taxonomy" id="1230389"/>
    <lineage>
        <taxon>Bacteria</taxon>
        <taxon>Pseudomonadati</taxon>
        <taxon>Pseudomonadota</taxon>
        <taxon>Alphaproteobacteria</taxon>
        <taxon>Hyphomicrobiales</taxon>
        <taxon>Reyranellaceae</taxon>
        <taxon>Reyranella</taxon>
    </lineage>
</organism>
<evidence type="ECO:0000313" key="2">
    <source>
        <dbReference type="EMBL" id="GEP56021.1"/>
    </source>
</evidence>
<protein>
    <recommendedName>
        <fullName evidence="4">Cupin</fullName>
    </recommendedName>
</protein>
<dbReference type="Proteomes" id="UP000321058">
    <property type="component" value="Unassembled WGS sequence"/>
</dbReference>
<feature type="region of interest" description="Disordered" evidence="1">
    <location>
        <begin position="78"/>
        <end position="101"/>
    </location>
</feature>
<name>A0A512NAQ9_9HYPH</name>
<proteinExistence type="predicted"/>
<dbReference type="Gene3D" id="2.60.120.10">
    <property type="entry name" value="Jelly Rolls"/>
    <property type="match status" value="1"/>
</dbReference>
<reference evidence="2 3" key="1">
    <citation type="submission" date="2019-07" db="EMBL/GenBank/DDBJ databases">
        <title>Whole genome shotgun sequence of Reyranella soli NBRC 108950.</title>
        <authorList>
            <person name="Hosoyama A."/>
            <person name="Uohara A."/>
            <person name="Ohji S."/>
            <person name="Ichikawa N."/>
        </authorList>
    </citation>
    <scope>NUCLEOTIDE SEQUENCE [LARGE SCALE GENOMIC DNA]</scope>
    <source>
        <strain evidence="2 3">NBRC 108950</strain>
    </source>
</reference>
<evidence type="ECO:0008006" key="4">
    <source>
        <dbReference type="Google" id="ProtNLM"/>
    </source>
</evidence>
<comment type="caution">
    <text evidence="2">The sequence shown here is derived from an EMBL/GenBank/DDBJ whole genome shotgun (WGS) entry which is preliminary data.</text>
</comment>
<evidence type="ECO:0000313" key="3">
    <source>
        <dbReference type="Proteomes" id="UP000321058"/>
    </source>
</evidence>
<evidence type="ECO:0000256" key="1">
    <source>
        <dbReference type="SAM" id="MobiDB-lite"/>
    </source>
</evidence>
<dbReference type="EMBL" id="BKAJ01000052">
    <property type="protein sequence ID" value="GEP56021.1"/>
    <property type="molecule type" value="Genomic_DNA"/>
</dbReference>
<dbReference type="AlphaFoldDB" id="A0A512NAQ9"/>
<keyword evidence="3" id="KW-1185">Reference proteome</keyword>
<dbReference type="InterPro" id="IPR014710">
    <property type="entry name" value="RmlC-like_jellyroll"/>
</dbReference>
<sequence length="136" mass="14509">MASTRIDYTTMDWSSAVPFYGPAAVYDGKDIVQLKVLSDRRKEGGGIAWLVKMTPPPGKLIKIVAVALSDEHIFSLQGGRSTKSGERAQGSGGYGLNPKGQPHSAMIAQETTALVIYAGEPDEIRSMEVLDIAEAA</sequence>
<dbReference type="RefSeq" id="WP_218037353.1">
    <property type="nucleotide sequence ID" value="NZ_BKAJ01000052.1"/>
</dbReference>